<dbReference type="InterPro" id="IPR033889">
    <property type="entry name" value="LanC"/>
</dbReference>
<name>A0A918XJ11_9ACTN</name>
<dbReference type="InterPro" id="IPR007822">
    <property type="entry name" value="LANC-like"/>
</dbReference>
<gene>
    <name evidence="2" type="ORF">GCM10007147_40040</name>
</gene>
<evidence type="ECO:0000313" key="3">
    <source>
        <dbReference type="Proteomes" id="UP000654947"/>
    </source>
</evidence>
<evidence type="ECO:0000313" key="2">
    <source>
        <dbReference type="EMBL" id="GHD34439.1"/>
    </source>
</evidence>
<dbReference type="SUPFAM" id="SSF158745">
    <property type="entry name" value="LanC-like"/>
    <property type="match status" value="1"/>
</dbReference>
<feature type="binding site" evidence="1">
    <location>
        <position position="333"/>
    </location>
    <ligand>
        <name>Zn(2+)</name>
        <dbReference type="ChEBI" id="CHEBI:29105"/>
    </ligand>
</feature>
<comment type="caution">
    <text evidence="2">The sequence shown here is derived from an EMBL/GenBank/DDBJ whole genome shotgun (WGS) entry which is preliminary data.</text>
</comment>
<feature type="binding site" evidence="1">
    <location>
        <position position="332"/>
    </location>
    <ligand>
        <name>Zn(2+)</name>
        <dbReference type="ChEBI" id="CHEBI:29105"/>
    </ligand>
</feature>
<dbReference type="RefSeq" id="WP_193518491.1">
    <property type="nucleotide sequence ID" value="NZ_BMXL01000030.1"/>
</dbReference>
<organism evidence="2 3">
    <name type="scientific">Nocardiopsis kunsanensis</name>
    <dbReference type="NCBI Taxonomy" id="141693"/>
    <lineage>
        <taxon>Bacteria</taxon>
        <taxon>Bacillati</taxon>
        <taxon>Actinomycetota</taxon>
        <taxon>Actinomycetes</taxon>
        <taxon>Streptosporangiales</taxon>
        <taxon>Nocardiopsidaceae</taxon>
        <taxon>Nocardiopsis</taxon>
    </lineage>
</organism>
<reference evidence="2 3" key="1">
    <citation type="journal article" date="2014" name="Int. J. Syst. Evol. Microbiol.">
        <title>Complete genome sequence of Corynebacterium casei LMG S-19264T (=DSM 44701T), isolated from a smear-ripened cheese.</title>
        <authorList>
            <consortium name="US DOE Joint Genome Institute (JGI-PGF)"/>
            <person name="Walter F."/>
            <person name="Albersmeier A."/>
            <person name="Kalinowski J."/>
            <person name="Ruckert C."/>
        </authorList>
    </citation>
    <scope>NUCLEOTIDE SEQUENCE [LARGE SCALE GENOMIC DNA]</scope>
    <source>
        <strain evidence="2 3">KCTC 19473</strain>
    </source>
</reference>
<keyword evidence="1" id="KW-0862">Zinc</keyword>
<protein>
    <recommendedName>
        <fullName evidence="4">Lanthionine biosynthesis cyclase LanC</fullName>
    </recommendedName>
</protein>
<accession>A0A918XJ11</accession>
<dbReference type="CDD" id="cd04793">
    <property type="entry name" value="LanC"/>
    <property type="match status" value="1"/>
</dbReference>
<dbReference type="Proteomes" id="UP000654947">
    <property type="component" value="Unassembled WGS sequence"/>
</dbReference>
<proteinExistence type="predicted"/>
<keyword evidence="1" id="KW-0479">Metal-binding</keyword>
<evidence type="ECO:0008006" key="4">
    <source>
        <dbReference type="Google" id="ProtNLM"/>
    </source>
</evidence>
<dbReference type="GO" id="GO:0031179">
    <property type="term" value="P:peptide modification"/>
    <property type="evidence" value="ECO:0007669"/>
    <property type="project" value="InterPro"/>
</dbReference>
<dbReference type="SMART" id="SM01260">
    <property type="entry name" value="LANC_like"/>
    <property type="match status" value="1"/>
</dbReference>
<dbReference type="AlphaFoldDB" id="A0A918XJ11"/>
<dbReference type="EMBL" id="BMXL01000030">
    <property type="protein sequence ID" value="GHD34439.1"/>
    <property type="molecule type" value="Genomic_DNA"/>
</dbReference>
<dbReference type="PRINTS" id="PR01950">
    <property type="entry name" value="LANCSUPER"/>
</dbReference>
<keyword evidence="3" id="KW-1185">Reference proteome</keyword>
<dbReference type="Pfam" id="PF05147">
    <property type="entry name" value="LANC_like"/>
    <property type="match status" value="1"/>
</dbReference>
<dbReference type="PRINTS" id="PR01955">
    <property type="entry name" value="LANCFRANKIA"/>
</dbReference>
<dbReference type="Gene3D" id="1.50.10.20">
    <property type="match status" value="1"/>
</dbReference>
<dbReference type="GO" id="GO:0046872">
    <property type="term" value="F:metal ion binding"/>
    <property type="evidence" value="ECO:0007669"/>
    <property type="project" value="UniProtKB-KW"/>
</dbReference>
<evidence type="ECO:0000256" key="1">
    <source>
        <dbReference type="PIRSR" id="PIRSR607822-1"/>
    </source>
</evidence>
<sequence length="414" mass="43906">MTSTDVEHASAVAAHIAERLATPEQARYWAGDSWWPQSLAHGALGVGLLHIERARTGEGPWERAQTWLECAVAEGVDASPAAHLYYGAPALAFVLERAHQVRPSSGPDHERLQTAVTHLVRDRVGEAEHARAARGLPVLAEFDTIRGLSGLGALLLDGSGSTPLVRRVLSYLVSVTEPADVDGVQVPGWWAPVGPASTEDPAFAGGHANTGIAHGICGPLILLSRALVRGIEVPGQVEAIDRILAWLDRWEQTGAEGTWWPYWVTLEHLRGESLRGPQRPSWCYGAAGVAYAQSVAASALGDEDRSRAADQVLTRVLTRLPQEQEIVDHSLCHGQAGLAILARASGHSAPPPLFPELAHAAPEVAAEKLLATSGIGLLEGAAGTGLALHTLSRSSSVGWAGFLLLEDEEHDRAA</sequence>
<feature type="binding site" evidence="1">
    <location>
        <position position="283"/>
    </location>
    <ligand>
        <name>Zn(2+)</name>
        <dbReference type="ChEBI" id="CHEBI:29105"/>
    </ligand>
</feature>